<keyword evidence="2" id="KW-1185">Reference proteome</keyword>
<proteinExistence type="predicted"/>
<comment type="caution">
    <text evidence="1">The sequence shown here is derived from an EMBL/GenBank/DDBJ whole genome shotgun (WGS) entry which is preliminary data.</text>
</comment>
<organism evidence="1 2">
    <name type="scientific">Ranatra chinensis</name>
    <dbReference type="NCBI Taxonomy" id="642074"/>
    <lineage>
        <taxon>Eukaryota</taxon>
        <taxon>Metazoa</taxon>
        <taxon>Ecdysozoa</taxon>
        <taxon>Arthropoda</taxon>
        <taxon>Hexapoda</taxon>
        <taxon>Insecta</taxon>
        <taxon>Pterygota</taxon>
        <taxon>Neoptera</taxon>
        <taxon>Paraneoptera</taxon>
        <taxon>Hemiptera</taxon>
        <taxon>Heteroptera</taxon>
        <taxon>Panheteroptera</taxon>
        <taxon>Nepomorpha</taxon>
        <taxon>Nepidae</taxon>
        <taxon>Ranatrinae</taxon>
        <taxon>Ranatra</taxon>
    </lineage>
</organism>
<name>A0ABD0YRI9_9HEMI</name>
<evidence type="ECO:0000313" key="2">
    <source>
        <dbReference type="Proteomes" id="UP001558652"/>
    </source>
</evidence>
<evidence type="ECO:0000313" key="1">
    <source>
        <dbReference type="EMBL" id="KAL1138572.1"/>
    </source>
</evidence>
<reference evidence="1 2" key="1">
    <citation type="submission" date="2024-07" db="EMBL/GenBank/DDBJ databases">
        <title>Chromosome-level genome assembly of the water stick insect Ranatra chinensis (Heteroptera: Nepidae).</title>
        <authorList>
            <person name="Liu X."/>
        </authorList>
    </citation>
    <scope>NUCLEOTIDE SEQUENCE [LARGE SCALE GENOMIC DNA]</scope>
    <source>
        <strain evidence="1">Cailab_2021Rc</strain>
        <tissue evidence="1">Muscle</tissue>
    </source>
</reference>
<protein>
    <submittedName>
        <fullName evidence="1">Uncharacterized protein</fullName>
    </submittedName>
</protein>
<accession>A0ABD0YRI9</accession>
<dbReference type="AlphaFoldDB" id="A0ABD0YRI9"/>
<dbReference type="EMBL" id="JBFDAA010000003">
    <property type="protein sequence ID" value="KAL1138572.1"/>
    <property type="molecule type" value="Genomic_DNA"/>
</dbReference>
<sequence length="151" mass="17139">MTSNRRDMFYLNKKQETTEIDTCGRSLVAVVKLVLVRLRLPAPQEEVLHQPLARQRGEILLRQGLNHFKLYGRQLSNVYVFVPPYMPERHSASELPPGADPSPGVVEIVLLLACQLFAESLIALGPELDPLRFRQSPSPPYSSDVPFLRYK</sequence>
<dbReference type="Proteomes" id="UP001558652">
    <property type="component" value="Unassembled WGS sequence"/>
</dbReference>
<gene>
    <name evidence="1" type="ORF">AAG570_008635</name>
</gene>